<feature type="domain" description="EF-hand" evidence="5">
    <location>
        <begin position="108"/>
        <end position="143"/>
    </location>
</feature>
<dbReference type="Pfam" id="PF12796">
    <property type="entry name" value="Ank_2"/>
    <property type="match status" value="1"/>
</dbReference>
<dbReference type="SUPFAM" id="SSF56399">
    <property type="entry name" value="ADP-ribosylation"/>
    <property type="match status" value="1"/>
</dbReference>
<dbReference type="SUPFAM" id="SSF48403">
    <property type="entry name" value="Ankyrin repeat"/>
    <property type="match status" value="1"/>
</dbReference>
<dbReference type="PANTHER" id="PTHR24198:SF165">
    <property type="entry name" value="ANKYRIN REPEAT-CONTAINING PROTEIN-RELATED"/>
    <property type="match status" value="1"/>
</dbReference>
<dbReference type="Pfam" id="PF03496">
    <property type="entry name" value="ADPrib_exo_Tox"/>
    <property type="match status" value="1"/>
</dbReference>
<dbReference type="InterPro" id="IPR018247">
    <property type="entry name" value="EF_Hand_1_Ca_BS"/>
</dbReference>
<feature type="repeat" description="ANK" evidence="4">
    <location>
        <begin position="706"/>
        <end position="738"/>
    </location>
</feature>
<evidence type="ECO:0000256" key="3">
    <source>
        <dbReference type="ARBA" id="ARBA00023043"/>
    </source>
</evidence>
<evidence type="ECO:0000256" key="2">
    <source>
        <dbReference type="ARBA" id="ARBA00022837"/>
    </source>
</evidence>
<dbReference type="Gene3D" id="3.90.176.10">
    <property type="entry name" value="Toxin ADP-ribosyltransferase, Chain A, domain 1"/>
    <property type="match status" value="1"/>
</dbReference>
<gene>
    <name evidence="6" type="ORF">GTHE00462_LOCUS33447</name>
</gene>
<evidence type="ECO:0000313" key="6">
    <source>
        <dbReference type="EMBL" id="CAE2331395.1"/>
    </source>
</evidence>
<dbReference type="InterPro" id="IPR002110">
    <property type="entry name" value="Ankyrin_rpt"/>
</dbReference>
<dbReference type="Gene3D" id="1.10.238.10">
    <property type="entry name" value="EF-hand"/>
    <property type="match status" value="1"/>
</dbReference>
<organism evidence="6">
    <name type="scientific">Guillardia theta</name>
    <name type="common">Cryptophyte</name>
    <name type="synonym">Cryptomonas phi</name>
    <dbReference type="NCBI Taxonomy" id="55529"/>
    <lineage>
        <taxon>Eukaryota</taxon>
        <taxon>Cryptophyceae</taxon>
        <taxon>Pyrenomonadales</taxon>
        <taxon>Geminigeraceae</taxon>
        <taxon>Guillardia</taxon>
    </lineage>
</organism>
<keyword evidence="2" id="KW-0106">Calcium</keyword>
<dbReference type="Pfam" id="PF00023">
    <property type="entry name" value="Ank"/>
    <property type="match status" value="2"/>
</dbReference>
<dbReference type="InterPro" id="IPR002048">
    <property type="entry name" value="EF_hand_dom"/>
</dbReference>
<dbReference type="InterPro" id="IPR003540">
    <property type="entry name" value="ADP-ribosyltransferase"/>
</dbReference>
<dbReference type="InterPro" id="IPR036770">
    <property type="entry name" value="Ankyrin_rpt-contain_sf"/>
</dbReference>
<dbReference type="Gene3D" id="1.25.40.20">
    <property type="entry name" value="Ankyrin repeat-containing domain"/>
    <property type="match status" value="2"/>
</dbReference>
<dbReference type="GO" id="GO:0005509">
    <property type="term" value="F:calcium ion binding"/>
    <property type="evidence" value="ECO:0007669"/>
    <property type="project" value="InterPro"/>
</dbReference>
<dbReference type="EMBL" id="HBKN01042742">
    <property type="protein sequence ID" value="CAE2331395.1"/>
    <property type="molecule type" value="Transcribed_RNA"/>
</dbReference>
<reference evidence="6" key="1">
    <citation type="submission" date="2021-01" db="EMBL/GenBank/DDBJ databases">
        <authorList>
            <person name="Corre E."/>
            <person name="Pelletier E."/>
            <person name="Niang G."/>
            <person name="Scheremetjew M."/>
            <person name="Finn R."/>
            <person name="Kale V."/>
            <person name="Holt S."/>
            <person name="Cochrane G."/>
            <person name="Meng A."/>
            <person name="Brown T."/>
            <person name="Cohen L."/>
        </authorList>
    </citation>
    <scope>NUCLEOTIDE SEQUENCE</scope>
    <source>
        <strain evidence="6">CCMP 2712</strain>
    </source>
</reference>
<dbReference type="GO" id="GO:0005576">
    <property type="term" value="C:extracellular region"/>
    <property type="evidence" value="ECO:0007669"/>
    <property type="project" value="InterPro"/>
</dbReference>
<dbReference type="CDD" id="cd00051">
    <property type="entry name" value="EFh"/>
    <property type="match status" value="1"/>
</dbReference>
<dbReference type="PROSITE" id="PS50222">
    <property type="entry name" value="EF_HAND_2"/>
    <property type="match status" value="1"/>
</dbReference>
<name>A0A7S4PDL1_GUITH</name>
<keyword evidence="1" id="KW-0677">Repeat</keyword>
<dbReference type="PROSITE" id="PS00018">
    <property type="entry name" value="EF_HAND_1"/>
    <property type="match status" value="1"/>
</dbReference>
<dbReference type="PANTHER" id="PTHR24198">
    <property type="entry name" value="ANKYRIN REPEAT AND PROTEIN KINASE DOMAIN-CONTAINING PROTEIN"/>
    <property type="match status" value="1"/>
</dbReference>
<keyword evidence="3 4" id="KW-0040">ANK repeat</keyword>
<dbReference type="AlphaFoldDB" id="A0A7S4PDL1"/>
<feature type="repeat" description="ANK" evidence="4">
    <location>
        <begin position="738"/>
        <end position="770"/>
    </location>
</feature>
<proteinExistence type="predicted"/>
<dbReference type="InterPro" id="IPR011992">
    <property type="entry name" value="EF-hand-dom_pair"/>
</dbReference>
<protein>
    <recommendedName>
        <fullName evidence="5">EF-hand domain-containing protein</fullName>
    </recommendedName>
</protein>
<evidence type="ECO:0000256" key="4">
    <source>
        <dbReference type="PROSITE-ProRule" id="PRU00023"/>
    </source>
</evidence>
<dbReference type="SMART" id="SM00054">
    <property type="entry name" value="EFh"/>
    <property type="match status" value="2"/>
</dbReference>
<dbReference type="SUPFAM" id="SSF47473">
    <property type="entry name" value="EF-hand"/>
    <property type="match status" value="1"/>
</dbReference>
<dbReference type="SMART" id="SM00248">
    <property type="entry name" value="ANK"/>
    <property type="match status" value="5"/>
</dbReference>
<feature type="repeat" description="ANK" evidence="4">
    <location>
        <begin position="847"/>
        <end position="879"/>
    </location>
</feature>
<accession>A0A7S4PDL1</accession>
<dbReference type="PROSITE" id="PS50088">
    <property type="entry name" value="ANK_REPEAT"/>
    <property type="match status" value="3"/>
</dbReference>
<dbReference type="Pfam" id="PF13833">
    <property type="entry name" value="EF-hand_8"/>
    <property type="match status" value="1"/>
</dbReference>
<evidence type="ECO:0000256" key="1">
    <source>
        <dbReference type="ARBA" id="ARBA00022737"/>
    </source>
</evidence>
<sequence>MKSVQETPKRLGFLNQAQFILQQQERVLNNVVSSLGFNRASSSDSSVIPATPSSSKENDVEYLLDQYDAFASCGKDITTWFDNIDFDSSADLTREEFKKYLNQNAKILNDAEIGVLFDYFDSNKNNSIDFKEFIECLKRRRYLRRLAHFLDKLPLGQIIAEQVAGDFSVDDDPIESLRRRSKGDLAESMAGLGAVIAEKIQGRMTDYYEERRKGWQTGKLNTSKFLANDEQNAEGIFLESDTFLEGIDNMIGLPNKDVFEAMKAEHNVHDVFCAGHLKDTTTPLNEWKFVVDPDPTSTYSGEGEGADCRTRISLGELMERDEYKSSKLTKEELIGLRLYTGPMYMLYNESLRDYLSKHKSSSPSRRSVRKKMNYVTTIRMIASGILKLSKLSSLPPNRKVYRGLANVKLPVFMVSSDHLGFRGAVEPAFMSTTTRKEVAIQYLQLKHDVSPKILEMEVGQIDRGADVSARGASANPWLTLLGQVAWLSQYPAENEILYPPLSNLEIIGPLRTELIQTNEVIMISVRVNINLKSTAREYVEGKRKFLYLQSLDFVVQEIERDLHAQVEDLPSADRFFRDQENSKKVIDQILQECCDFRVAHEQKPVASFNMEIFFRQKVDELSHLHSAAMSKLHFWKHTKGVTPANISEMSLFDVRMLIAGNMWEDYYTKKASRADEDEVRRAALNVCRFLGYKVEDEISGEECSEVDRSSLLAAASSGDKRMVGVLLDSGCNVSIANDEHTAISLTAQNGHVACMQLLIDRQADIHFRSSKGETPLMLACKFGRLACAKLLIENLQKRGELNRLADKDEKGRTCLHLAADNDQVSVIEELCRHAAVPDFFAAVAFESQKTCLHYAAGRGHLRVVSLLLSSHPELATITDKKGRTAETFARELSHMEVAEFLRNAEVTGADAAG</sequence>
<dbReference type="PROSITE" id="PS51996">
    <property type="entry name" value="TR_MART"/>
    <property type="match status" value="1"/>
</dbReference>
<evidence type="ECO:0000259" key="5">
    <source>
        <dbReference type="PROSITE" id="PS50222"/>
    </source>
</evidence>